<evidence type="ECO:0000256" key="3">
    <source>
        <dbReference type="ARBA" id="ARBA00022777"/>
    </source>
</evidence>
<sequence>MPIHAPQDVIAGRYCIGDYLAAGGMQEVYSATDIVLNRPVALKTPFNTSGEKRFKRSASLSAQINHPNAARTFDYLEDNQRQYLIEEFIDGRNLDALLDEIPQFDPDAAAWVLHHLARGLAAVHRHNIVHRDLKPGNIMVLGGWGFTGLKITDFGVAQMAAQEIEEAARLGTVTTSKTAIGALPYMAPEVIESPTSPEPPADIWAVGALGYQLLTGDLPFGQGFAAVPRIQAAASPPMPQALQVHPQFRHLGRELYGVLLQCLQRDVSQRPDALQLVELCDRLCYGLVEGRRIGVVEGYPGRSFGFLRPKQGGDSIFFHTESVVSRFPMVGQEAWFRSYAGQPRDRAHPVVPKRAQ</sequence>
<evidence type="ECO:0000256" key="1">
    <source>
        <dbReference type="ARBA" id="ARBA00022679"/>
    </source>
</evidence>
<name>A0A9X1B7J4_9GAMM</name>
<evidence type="ECO:0000313" key="7">
    <source>
        <dbReference type="Proteomes" id="UP001138802"/>
    </source>
</evidence>
<dbReference type="GO" id="GO:0004674">
    <property type="term" value="F:protein serine/threonine kinase activity"/>
    <property type="evidence" value="ECO:0007669"/>
    <property type="project" value="TreeGrafter"/>
</dbReference>
<evidence type="ECO:0000259" key="5">
    <source>
        <dbReference type="PROSITE" id="PS50011"/>
    </source>
</evidence>
<proteinExistence type="predicted"/>
<dbReference type="EMBL" id="NRSD01000003">
    <property type="protein sequence ID" value="MBK1643909.1"/>
    <property type="molecule type" value="Genomic_DNA"/>
</dbReference>
<accession>A0A9X1B7J4</accession>
<dbReference type="PROSITE" id="PS00108">
    <property type="entry name" value="PROTEIN_KINASE_ST"/>
    <property type="match status" value="1"/>
</dbReference>
<dbReference type="InterPro" id="IPR012340">
    <property type="entry name" value="NA-bd_OB-fold"/>
</dbReference>
<dbReference type="GO" id="GO:0005524">
    <property type="term" value="F:ATP binding"/>
    <property type="evidence" value="ECO:0007669"/>
    <property type="project" value="UniProtKB-KW"/>
</dbReference>
<evidence type="ECO:0000256" key="4">
    <source>
        <dbReference type="ARBA" id="ARBA00022840"/>
    </source>
</evidence>
<keyword evidence="4" id="KW-0067">ATP-binding</keyword>
<dbReference type="AlphaFoldDB" id="A0A9X1B7J4"/>
<dbReference type="PANTHER" id="PTHR43289:SF6">
    <property type="entry name" value="SERINE_THREONINE-PROTEIN KINASE NEKL-3"/>
    <property type="match status" value="1"/>
</dbReference>
<feature type="domain" description="Protein kinase" evidence="5">
    <location>
        <begin position="14"/>
        <end position="288"/>
    </location>
</feature>
<keyword evidence="1" id="KW-0808">Transferase</keyword>
<dbReference type="SUPFAM" id="SSF50249">
    <property type="entry name" value="Nucleic acid-binding proteins"/>
    <property type="match status" value="1"/>
</dbReference>
<dbReference type="PANTHER" id="PTHR43289">
    <property type="entry name" value="MITOGEN-ACTIVATED PROTEIN KINASE KINASE KINASE 20-RELATED"/>
    <property type="match status" value="1"/>
</dbReference>
<dbReference type="Pfam" id="PF00069">
    <property type="entry name" value="Pkinase"/>
    <property type="match status" value="1"/>
</dbReference>
<dbReference type="Proteomes" id="UP001138802">
    <property type="component" value="Unassembled WGS sequence"/>
</dbReference>
<protein>
    <recommendedName>
        <fullName evidence="5">Protein kinase domain-containing protein</fullName>
    </recommendedName>
</protein>
<dbReference type="InterPro" id="IPR000719">
    <property type="entry name" value="Prot_kinase_dom"/>
</dbReference>
<dbReference type="SMART" id="SM00220">
    <property type="entry name" value="S_TKc"/>
    <property type="match status" value="1"/>
</dbReference>
<dbReference type="RefSeq" id="WP_200386717.1">
    <property type="nucleotide sequence ID" value="NZ_NRSD01000003.1"/>
</dbReference>
<evidence type="ECO:0000313" key="6">
    <source>
        <dbReference type="EMBL" id="MBK1643909.1"/>
    </source>
</evidence>
<dbReference type="Gene3D" id="1.10.510.10">
    <property type="entry name" value="Transferase(Phosphotransferase) domain 1"/>
    <property type="match status" value="1"/>
</dbReference>
<dbReference type="InterPro" id="IPR011009">
    <property type="entry name" value="Kinase-like_dom_sf"/>
</dbReference>
<evidence type="ECO:0000256" key="2">
    <source>
        <dbReference type="ARBA" id="ARBA00022741"/>
    </source>
</evidence>
<comment type="caution">
    <text evidence="6">The sequence shown here is derived from an EMBL/GenBank/DDBJ whole genome shotgun (WGS) entry which is preliminary data.</text>
</comment>
<dbReference type="PROSITE" id="PS50011">
    <property type="entry name" value="PROTEIN_KINASE_DOM"/>
    <property type="match status" value="1"/>
</dbReference>
<keyword evidence="7" id="KW-1185">Reference proteome</keyword>
<dbReference type="SUPFAM" id="SSF56112">
    <property type="entry name" value="Protein kinase-like (PK-like)"/>
    <property type="match status" value="1"/>
</dbReference>
<keyword evidence="3" id="KW-0418">Kinase</keyword>
<reference evidence="6 7" key="1">
    <citation type="journal article" date="2020" name="Microorganisms">
        <title>Osmotic Adaptation and Compatible Solute Biosynthesis of Phototrophic Bacteria as Revealed from Genome Analyses.</title>
        <authorList>
            <person name="Imhoff J.F."/>
            <person name="Rahn T."/>
            <person name="Kunzel S."/>
            <person name="Keller A."/>
            <person name="Neulinger S.C."/>
        </authorList>
    </citation>
    <scope>NUCLEOTIDE SEQUENCE [LARGE SCALE GENOMIC DNA]</scope>
    <source>
        <strain evidence="6 7">DSM 21303</strain>
    </source>
</reference>
<dbReference type="Gene3D" id="3.30.200.20">
    <property type="entry name" value="Phosphorylase Kinase, domain 1"/>
    <property type="match status" value="1"/>
</dbReference>
<gene>
    <name evidence="6" type="ORF">CKO25_04395</name>
</gene>
<dbReference type="InterPro" id="IPR008271">
    <property type="entry name" value="Ser/Thr_kinase_AS"/>
</dbReference>
<organism evidence="6 7">
    <name type="scientific">Thiocapsa imhoffii</name>
    <dbReference type="NCBI Taxonomy" id="382777"/>
    <lineage>
        <taxon>Bacteria</taxon>
        <taxon>Pseudomonadati</taxon>
        <taxon>Pseudomonadota</taxon>
        <taxon>Gammaproteobacteria</taxon>
        <taxon>Chromatiales</taxon>
        <taxon>Chromatiaceae</taxon>
        <taxon>Thiocapsa</taxon>
    </lineage>
</organism>
<dbReference type="CDD" id="cd14014">
    <property type="entry name" value="STKc_PknB_like"/>
    <property type="match status" value="1"/>
</dbReference>
<keyword evidence="2" id="KW-0547">Nucleotide-binding</keyword>